<sequence length="108" mass="11325">LYVAAAGGRMLSGIRDAMAQADELCAVFADSRAVERAKAELAHVPGLSFMSFEKFLEGQSSAAGHFDWAILPEGLAFAENVPLVLSAVYDALLPGGSVLLNETTPNEA</sequence>
<dbReference type="Gene3D" id="3.40.50.150">
    <property type="entry name" value="Vaccinia Virus protein VP39"/>
    <property type="match status" value="1"/>
</dbReference>
<dbReference type="InterPro" id="IPR029063">
    <property type="entry name" value="SAM-dependent_MTases_sf"/>
</dbReference>
<evidence type="ECO:0008006" key="3">
    <source>
        <dbReference type="Google" id="ProtNLM"/>
    </source>
</evidence>
<feature type="non-terminal residue" evidence="1">
    <location>
        <position position="108"/>
    </location>
</feature>
<dbReference type="RefSeq" id="WP_205105271.1">
    <property type="nucleotide sequence ID" value="NZ_JACJJC010000366.1"/>
</dbReference>
<reference evidence="1 2" key="1">
    <citation type="journal article" date="2021" name="Sci. Rep.">
        <title>The distribution of antibiotic resistance genes in chicken gut microbiota commensals.</title>
        <authorList>
            <person name="Juricova H."/>
            <person name="Matiasovicova J."/>
            <person name="Kubasova T."/>
            <person name="Cejkova D."/>
            <person name="Rychlik I."/>
        </authorList>
    </citation>
    <scope>NUCLEOTIDE SEQUENCE [LARGE SCALE GENOMIC DNA]</scope>
    <source>
        <strain evidence="1 2">An829</strain>
    </source>
</reference>
<proteinExistence type="predicted"/>
<protein>
    <recommendedName>
        <fullName evidence="3">SAM-dependent methyltransferase</fullName>
    </recommendedName>
</protein>
<evidence type="ECO:0000313" key="1">
    <source>
        <dbReference type="EMBL" id="MBM6705344.1"/>
    </source>
</evidence>
<feature type="non-terminal residue" evidence="1">
    <location>
        <position position="1"/>
    </location>
</feature>
<dbReference type="Proteomes" id="UP000715095">
    <property type="component" value="Unassembled WGS sequence"/>
</dbReference>
<dbReference type="SUPFAM" id="SSF53335">
    <property type="entry name" value="S-adenosyl-L-methionine-dependent methyltransferases"/>
    <property type="match status" value="1"/>
</dbReference>
<gene>
    <name evidence="1" type="ORF">H6A60_12810</name>
</gene>
<keyword evidence="2" id="KW-1185">Reference proteome</keyword>
<organism evidence="1 2">
    <name type="scientific">Sutterella massiliensis</name>
    <dbReference type="NCBI Taxonomy" id="1816689"/>
    <lineage>
        <taxon>Bacteria</taxon>
        <taxon>Pseudomonadati</taxon>
        <taxon>Pseudomonadota</taxon>
        <taxon>Betaproteobacteria</taxon>
        <taxon>Burkholderiales</taxon>
        <taxon>Sutterellaceae</taxon>
        <taxon>Sutterella</taxon>
    </lineage>
</organism>
<comment type="caution">
    <text evidence="1">The sequence shown here is derived from an EMBL/GenBank/DDBJ whole genome shotgun (WGS) entry which is preliminary data.</text>
</comment>
<accession>A0ABS2DVH0</accession>
<name>A0ABS2DVH0_9BURK</name>
<dbReference type="EMBL" id="JACJJC010000366">
    <property type="protein sequence ID" value="MBM6705344.1"/>
    <property type="molecule type" value="Genomic_DNA"/>
</dbReference>
<evidence type="ECO:0000313" key="2">
    <source>
        <dbReference type="Proteomes" id="UP000715095"/>
    </source>
</evidence>